<keyword evidence="5 7" id="KW-0472">Membrane</keyword>
<evidence type="ECO:0000313" key="9">
    <source>
        <dbReference type="EMBL" id="KRX06682.1"/>
    </source>
</evidence>
<dbReference type="FunCoup" id="A0A0V0QX89">
    <property type="interactions" value="28"/>
</dbReference>
<dbReference type="InParanoid" id="A0A0V0QX89"/>
<keyword evidence="3 7" id="KW-0812">Transmembrane</keyword>
<feature type="domain" description="T-cell immunomodulatory protein TIP C2" evidence="8">
    <location>
        <begin position="400"/>
        <end position="494"/>
    </location>
</feature>
<dbReference type="InterPro" id="IPR057089">
    <property type="entry name" value="C2_TIP"/>
</dbReference>
<dbReference type="PANTHER" id="PTHR13412">
    <property type="entry name" value="T-CELL IMMUNOMODULATORY PROTEIN HOMOLOG"/>
    <property type="match status" value="1"/>
</dbReference>
<dbReference type="EMBL" id="LDAU01000093">
    <property type="protein sequence ID" value="KRX06682.1"/>
    <property type="molecule type" value="Genomic_DNA"/>
</dbReference>
<dbReference type="Proteomes" id="UP000054937">
    <property type="component" value="Unassembled WGS sequence"/>
</dbReference>
<organism evidence="9 10">
    <name type="scientific">Pseudocohnilembus persalinus</name>
    <name type="common">Ciliate</name>
    <dbReference type="NCBI Taxonomy" id="266149"/>
    <lineage>
        <taxon>Eukaryota</taxon>
        <taxon>Sar</taxon>
        <taxon>Alveolata</taxon>
        <taxon>Ciliophora</taxon>
        <taxon>Intramacronucleata</taxon>
        <taxon>Oligohymenophorea</taxon>
        <taxon>Scuticociliatia</taxon>
        <taxon>Philasterida</taxon>
        <taxon>Pseudocohnilembidae</taxon>
        <taxon>Pseudocohnilembus</taxon>
    </lineage>
</organism>
<evidence type="ECO:0000256" key="5">
    <source>
        <dbReference type="ARBA" id="ARBA00023136"/>
    </source>
</evidence>
<protein>
    <recommendedName>
        <fullName evidence="8">T-cell immunomodulatory protein TIP C2 domain-containing protein</fullName>
    </recommendedName>
</protein>
<dbReference type="InterPro" id="IPR028994">
    <property type="entry name" value="Integrin_alpha_N"/>
</dbReference>
<gene>
    <name evidence="9" type="ORF">PPERSA_07916</name>
</gene>
<evidence type="ECO:0000256" key="7">
    <source>
        <dbReference type="SAM" id="Phobius"/>
    </source>
</evidence>
<evidence type="ECO:0000313" key="10">
    <source>
        <dbReference type="Proteomes" id="UP000054937"/>
    </source>
</evidence>
<dbReference type="GO" id="GO:0005886">
    <property type="term" value="C:plasma membrane"/>
    <property type="evidence" value="ECO:0007669"/>
    <property type="project" value="TreeGrafter"/>
</dbReference>
<dbReference type="OrthoDB" id="10022113at2759"/>
<dbReference type="Pfam" id="PF23122">
    <property type="entry name" value="C2_ITFG1"/>
    <property type="match status" value="1"/>
</dbReference>
<keyword evidence="4 7" id="KW-1133">Transmembrane helix</keyword>
<comment type="subcellular location">
    <subcellularLocation>
        <location evidence="1">Membrane</location>
        <topology evidence="1">Single-pass type I membrane protein</topology>
    </subcellularLocation>
</comment>
<dbReference type="AlphaFoldDB" id="A0A0V0QX89"/>
<name>A0A0V0QX89_PSEPJ</name>
<evidence type="ECO:0000256" key="4">
    <source>
        <dbReference type="ARBA" id="ARBA00022989"/>
    </source>
</evidence>
<dbReference type="SUPFAM" id="SSF69318">
    <property type="entry name" value="Integrin alpha N-terminal domain"/>
    <property type="match status" value="1"/>
</dbReference>
<evidence type="ECO:0000256" key="1">
    <source>
        <dbReference type="ARBA" id="ARBA00004479"/>
    </source>
</evidence>
<reference evidence="9 10" key="1">
    <citation type="journal article" date="2015" name="Sci. Rep.">
        <title>Genome of the facultative scuticociliatosis pathogen Pseudocohnilembus persalinus provides insight into its virulence through horizontal gene transfer.</title>
        <authorList>
            <person name="Xiong J."/>
            <person name="Wang G."/>
            <person name="Cheng J."/>
            <person name="Tian M."/>
            <person name="Pan X."/>
            <person name="Warren A."/>
            <person name="Jiang C."/>
            <person name="Yuan D."/>
            <person name="Miao W."/>
        </authorList>
    </citation>
    <scope>NUCLEOTIDE SEQUENCE [LARGE SCALE GENOMIC DNA]</scope>
    <source>
        <strain evidence="9">36N120E</strain>
    </source>
</reference>
<keyword evidence="6" id="KW-0325">Glycoprotein</keyword>
<sequence length="530" mass="60363">MIKNMDGLKLVPYIQQKDKASSTMTFEDDLFYSMYKIDLNSEVQPFIINSSNTNSGKLFIRQNPMLYENSSNERKYVELYQTSQSAFQKNILNQSIENVENQEFSQRNLAELSGVHDFSELQSNSCSKKVTSFKKLASPNFSAIVDVSGDCRADIIVHSKDNDNNQYLEFWIYQENGQYCLELEKELKLAATSTLKGINYADFDFNGSTDIILLYENDQQQPQLQIQQNKYVAKVSSYCDQNNADWGYDNLESTKAITFESYILPDLSSYGAGLFNTIRYGDINVDGYNDLILILESDGEMAPYILLNNADRNDLSFKVQKDNDMYNLNILKNNGYKNVLSASFFDINENGILDIFINYFDQEENIVKFIALYNNIRNNNLHLKQAGENGNIDSNDKKVSTAFYGVTNACTVQSGTKNYVQQGQQLSQSAYTPLQQPYVIMGLGNTNSYVSNLKISYPQPDSSGSWYANYEQIIPNSQLLLNPYTESTSKWKIEVIINSTAAVLFVIIFVLGALSCLSCYIIYRHHLRQI</sequence>
<dbReference type="Gene3D" id="2.130.10.130">
    <property type="entry name" value="Integrin alpha, N-terminal"/>
    <property type="match status" value="1"/>
</dbReference>
<evidence type="ECO:0000259" key="8">
    <source>
        <dbReference type="Pfam" id="PF23122"/>
    </source>
</evidence>
<proteinExistence type="inferred from homology"/>
<evidence type="ECO:0000256" key="6">
    <source>
        <dbReference type="ARBA" id="ARBA00023180"/>
    </source>
</evidence>
<dbReference type="OMA" id="EMAPYIL"/>
<evidence type="ECO:0000256" key="2">
    <source>
        <dbReference type="ARBA" id="ARBA00006496"/>
    </source>
</evidence>
<keyword evidence="10" id="KW-1185">Reference proteome</keyword>
<dbReference type="InterPro" id="IPR024881">
    <property type="entry name" value="Tip"/>
</dbReference>
<comment type="caution">
    <text evidence="9">The sequence shown here is derived from an EMBL/GenBank/DDBJ whole genome shotgun (WGS) entry which is preliminary data.</text>
</comment>
<dbReference type="PANTHER" id="PTHR13412:SF0">
    <property type="entry name" value="T-CELL IMMUNOMODULATORY PROTEIN"/>
    <property type="match status" value="1"/>
</dbReference>
<comment type="similarity">
    <text evidence="2">Belongs to the TIP family.</text>
</comment>
<evidence type="ECO:0000256" key="3">
    <source>
        <dbReference type="ARBA" id="ARBA00022692"/>
    </source>
</evidence>
<feature type="transmembrane region" description="Helical" evidence="7">
    <location>
        <begin position="502"/>
        <end position="523"/>
    </location>
</feature>
<accession>A0A0V0QX89</accession>